<feature type="transmembrane region" description="Helical" evidence="12">
    <location>
        <begin position="6"/>
        <end position="23"/>
    </location>
</feature>
<dbReference type="InterPro" id="IPR039901">
    <property type="entry name" value="Kdotransferase"/>
</dbReference>
<dbReference type="PANTHER" id="PTHR42755">
    <property type="entry name" value="3-DEOXY-MANNO-OCTULOSONATE CYTIDYLYLTRANSFERASE"/>
    <property type="match status" value="1"/>
</dbReference>
<comment type="subcellular location">
    <subcellularLocation>
        <location evidence="1">Cell inner membrane</location>
        <topology evidence="1">Single-pass membrane protein</topology>
        <orientation evidence="1">Cytoplasmic side</orientation>
    </subcellularLocation>
    <subcellularLocation>
        <location evidence="12">Cell membrane</location>
    </subcellularLocation>
</comment>
<organism evidence="14 15">
    <name type="scientific">Ferrimonas marina</name>
    <dbReference type="NCBI Taxonomy" id="299255"/>
    <lineage>
        <taxon>Bacteria</taxon>
        <taxon>Pseudomonadati</taxon>
        <taxon>Pseudomonadota</taxon>
        <taxon>Gammaproteobacteria</taxon>
        <taxon>Alteromonadales</taxon>
        <taxon>Ferrimonadaceae</taxon>
        <taxon>Ferrimonas</taxon>
    </lineage>
</organism>
<dbReference type="RefSeq" id="WP_067661418.1">
    <property type="nucleotide sequence ID" value="NZ_FQXG01000010.1"/>
</dbReference>
<dbReference type="AlphaFoldDB" id="A0A1M5ZA27"/>
<feature type="active site" description="Proton acceptor" evidence="10">
    <location>
        <position position="59"/>
    </location>
</feature>
<dbReference type="GO" id="GO:0043842">
    <property type="term" value="F:Kdo transferase activity"/>
    <property type="evidence" value="ECO:0007669"/>
    <property type="project" value="UniProtKB-EC"/>
</dbReference>
<accession>A0A1M5ZA27</accession>
<evidence type="ECO:0000256" key="4">
    <source>
        <dbReference type="ARBA" id="ARBA00012621"/>
    </source>
</evidence>
<dbReference type="EC" id="2.4.99.12" evidence="4 12"/>
<evidence type="ECO:0000313" key="14">
    <source>
        <dbReference type="EMBL" id="SHI21070.1"/>
    </source>
</evidence>
<evidence type="ECO:0000256" key="7">
    <source>
        <dbReference type="ARBA" id="ARBA00022968"/>
    </source>
</evidence>
<evidence type="ECO:0000256" key="5">
    <source>
        <dbReference type="ARBA" id="ARBA00019077"/>
    </source>
</evidence>
<dbReference type="EMBL" id="FQXG01000010">
    <property type="protein sequence ID" value="SHI21070.1"/>
    <property type="molecule type" value="Genomic_DNA"/>
</dbReference>
<evidence type="ECO:0000256" key="2">
    <source>
        <dbReference type="ARBA" id="ARBA00004713"/>
    </source>
</evidence>
<dbReference type="GO" id="GO:0009245">
    <property type="term" value="P:lipid A biosynthetic process"/>
    <property type="evidence" value="ECO:0007669"/>
    <property type="project" value="TreeGrafter"/>
</dbReference>
<keyword evidence="15" id="KW-1185">Reference proteome</keyword>
<dbReference type="SUPFAM" id="SSF53756">
    <property type="entry name" value="UDP-Glycosyltransferase/glycogen phosphorylase"/>
    <property type="match status" value="1"/>
</dbReference>
<dbReference type="Gene3D" id="3.40.50.11720">
    <property type="entry name" value="3-Deoxy-D-manno-octulosonic-acid transferase, N-terminal domain"/>
    <property type="match status" value="1"/>
</dbReference>
<comment type="similarity">
    <text evidence="3">Belongs to the glycosyltransferase group 1 family. Glycosyltransferase 30 subfamily.</text>
</comment>
<keyword evidence="6 12" id="KW-0808">Transferase</keyword>
<dbReference type="FunFam" id="3.40.50.2000:FF:000032">
    <property type="entry name" value="3-deoxy-D-manno-octulosonic acid transferase"/>
    <property type="match status" value="1"/>
</dbReference>
<keyword evidence="12" id="KW-1003">Cell membrane</keyword>
<keyword evidence="12" id="KW-0448">Lipopolysaccharide biosynthesis</keyword>
<dbReference type="GO" id="GO:0005886">
    <property type="term" value="C:plasma membrane"/>
    <property type="evidence" value="ECO:0007669"/>
    <property type="project" value="UniProtKB-SubCell"/>
</dbReference>
<evidence type="ECO:0000256" key="8">
    <source>
        <dbReference type="ARBA" id="ARBA00031445"/>
    </source>
</evidence>
<dbReference type="InterPro" id="IPR038107">
    <property type="entry name" value="Glycos_transf_N_sf"/>
</dbReference>
<comment type="catalytic activity">
    <reaction evidence="9 12">
        <text>lipid IVA (E. coli) + CMP-3-deoxy-beta-D-manno-octulosonate = alpha-Kdo-(2-&gt;6)-lipid IVA (E. coli) + CMP + H(+)</text>
        <dbReference type="Rhea" id="RHEA:28066"/>
        <dbReference type="ChEBI" id="CHEBI:15378"/>
        <dbReference type="ChEBI" id="CHEBI:58603"/>
        <dbReference type="ChEBI" id="CHEBI:60364"/>
        <dbReference type="ChEBI" id="CHEBI:60377"/>
        <dbReference type="ChEBI" id="CHEBI:85987"/>
        <dbReference type="EC" id="2.4.99.12"/>
    </reaction>
</comment>
<dbReference type="STRING" id="299255.SAMN02745129_0077"/>
<comment type="function">
    <text evidence="12">Involved in lipopolysaccharide (LPS) biosynthesis. Catalyzes the transfer of 3-deoxy-D-manno-octulosonate (Kdo) residue(s) from CMP-Kdo to lipid IV(A), the tetraacyldisaccharide-1,4'-bisphosphate precursor of lipid A.</text>
</comment>
<evidence type="ECO:0000256" key="10">
    <source>
        <dbReference type="PIRSR" id="PIRSR639901-1"/>
    </source>
</evidence>
<dbReference type="NCBIfam" id="NF004388">
    <property type="entry name" value="PRK05749.1-4"/>
    <property type="match status" value="1"/>
</dbReference>
<dbReference type="OrthoDB" id="9789797at2"/>
<gene>
    <name evidence="14" type="ORF">SAMN02745129_0077</name>
</gene>
<evidence type="ECO:0000313" key="15">
    <source>
        <dbReference type="Proteomes" id="UP000184268"/>
    </source>
</evidence>
<keyword evidence="12" id="KW-0812">Transmembrane</keyword>
<comment type="pathway">
    <text evidence="2 12">Bacterial outer membrane biogenesis; LPS core biosynthesis.</text>
</comment>
<dbReference type="InterPro" id="IPR007507">
    <property type="entry name" value="Glycos_transf_N"/>
</dbReference>
<evidence type="ECO:0000256" key="1">
    <source>
        <dbReference type="ARBA" id="ARBA00004388"/>
    </source>
</evidence>
<evidence type="ECO:0000256" key="9">
    <source>
        <dbReference type="ARBA" id="ARBA00049183"/>
    </source>
</evidence>
<dbReference type="GO" id="GO:0009244">
    <property type="term" value="P:lipopolysaccharide core region biosynthetic process"/>
    <property type="evidence" value="ECO:0007669"/>
    <property type="project" value="UniProtKB-UniRule"/>
</dbReference>
<feature type="site" description="Transition state stabilizer" evidence="11">
    <location>
        <position position="207"/>
    </location>
</feature>
<evidence type="ECO:0000259" key="13">
    <source>
        <dbReference type="Pfam" id="PF04413"/>
    </source>
</evidence>
<protein>
    <recommendedName>
        <fullName evidence="5 12">3-deoxy-D-manno-octulosonic acid transferase</fullName>
        <shortName evidence="12">Kdo transferase</shortName>
        <ecNumber evidence="4 12">2.4.99.12</ecNumber>
    </recommendedName>
    <alternativeName>
        <fullName evidence="8 12">Lipid IV(A) 3-deoxy-D-manno-octulosonic acid transferase</fullName>
    </alternativeName>
</protein>
<dbReference type="Pfam" id="PF04413">
    <property type="entry name" value="Glycos_transf_N"/>
    <property type="match status" value="1"/>
</dbReference>
<feature type="domain" description="3-deoxy-D-manno-octulosonic-acid transferase N-terminal" evidence="13">
    <location>
        <begin position="33"/>
        <end position="210"/>
    </location>
</feature>
<proteinExistence type="inferred from homology"/>
<evidence type="ECO:0000256" key="6">
    <source>
        <dbReference type="ARBA" id="ARBA00022679"/>
    </source>
</evidence>
<dbReference type="Gene3D" id="3.40.50.2000">
    <property type="entry name" value="Glycogen Phosphorylase B"/>
    <property type="match status" value="1"/>
</dbReference>
<keyword evidence="12" id="KW-1133">Transmembrane helix</keyword>
<reference evidence="14 15" key="1">
    <citation type="submission" date="2016-11" db="EMBL/GenBank/DDBJ databases">
        <authorList>
            <person name="Jaros S."/>
            <person name="Januszkiewicz K."/>
            <person name="Wedrychowicz H."/>
        </authorList>
    </citation>
    <scope>NUCLEOTIDE SEQUENCE [LARGE SCALE GENOMIC DNA]</scope>
    <source>
        <strain evidence="14 15">DSM 16917</strain>
    </source>
</reference>
<keyword evidence="12" id="KW-0472">Membrane</keyword>
<dbReference type="PANTHER" id="PTHR42755:SF1">
    <property type="entry name" value="3-DEOXY-D-MANNO-OCTULOSONIC ACID TRANSFERASE, MITOCHONDRIAL-RELATED"/>
    <property type="match status" value="1"/>
</dbReference>
<name>A0A1M5ZA27_9GAMM</name>
<keyword evidence="7" id="KW-0735">Signal-anchor</keyword>
<dbReference type="Proteomes" id="UP000184268">
    <property type="component" value="Unassembled WGS sequence"/>
</dbReference>
<dbReference type="UniPathway" id="UPA00958"/>
<evidence type="ECO:0000256" key="12">
    <source>
        <dbReference type="RuleBase" id="RU365103"/>
    </source>
</evidence>
<dbReference type="FunFam" id="3.40.50.11720:FF:000001">
    <property type="entry name" value="3-deoxy-D-manno-octulosonic acid transferase"/>
    <property type="match status" value="1"/>
</dbReference>
<evidence type="ECO:0000256" key="11">
    <source>
        <dbReference type="PIRSR" id="PIRSR639901-2"/>
    </source>
</evidence>
<feature type="site" description="Transition state stabilizer" evidence="11">
    <location>
        <position position="129"/>
    </location>
</feature>
<evidence type="ECO:0000256" key="3">
    <source>
        <dbReference type="ARBA" id="ARBA00006380"/>
    </source>
</evidence>
<sequence>MNRYLYTLLVTLLLPLFLLYLLWRSRKEPAYRQRWGERLAWTKPQRSGGILVHCASMGETLAALPLIRALQQRYPDRLITVTTTTPSGSEQVRQHLGDSVQHCYLPLDLSGFSRRFLKALNPELVILMETELWPNLVHHAQRQGVKLMLANARMSARSARGYLRFPGLVKPLLNGLDAVAMQNEVDGERMMMLGLEPAKITVCGSLKFDIAVSAEAMGETERQRRELLGERSVWCAGSTHPGEFEVMLAAHRRLLALHPDLLLLLVPRHPQQFEAAFALSRAAGFVTARRSEGALSEGTQVVIGDTMGELIQLYGMADVAFVGGSLIPRGGHNPLEPAALAKPILMGPHDFNFAEIGETLVRAGALKRVANEEELAAQVEHLLSLPSQAKATGKLGQRVVEINRGSTQRQCHLAEQLLEAHTAEQALNP</sequence>